<feature type="transmembrane region" description="Helical" evidence="1">
    <location>
        <begin position="895"/>
        <end position="915"/>
    </location>
</feature>
<dbReference type="EMBL" id="BSOJ01000015">
    <property type="protein sequence ID" value="GLR26584.1"/>
    <property type="molecule type" value="Genomic_DNA"/>
</dbReference>
<feature type="transmembrane region" description="Helical" evidence="1">
    <location>
        <begin position="995"/>
        <end position="1019"/>
    </location>
</feature>
<dbReference type="SUPFAM" id="SSF82866">
    <property type="entry name" value="Multidrug efflux transporter AcrB transmembrane domain"/>
    <property type="match status" value="2"/>
</dbReference>
<dbReference type="Gene3D" id="3.30.70.1430">
    <property type="entry name" value="Multidrug efflux transporter AcrB pore domain"/>
    <property type="match status" value="2"/>
</dbReference>
<gene>
    <name evidence="2" type="ORF">GCM10007875_16740</name>
</gene>
<evidence type="ECO:0000256" key="1">
    <source>
        <dbReference type="SAM" id="Phobius"/>
    </source>
</evidence>
<evidence type="ECO:0000313" key="3">
    <source>
        <dbReference type="Proteomes" id="UP001156664"/>
    </source>
</evidence>
<feature type="transmembrane region" description="Helical" evidence="1">
    <location>
        <begin position="970"/>
        <end position="989"/>
    </location>
</feature>
<feature type="transmembrane region" description="Helical" evidence="1">
    <location>
        <begin position="475"/>
        <end position="502"/>
    </location>
</feature>
<feature type="transmembrane region" description="Helical" evidence="1">
    <location>
        <begin position="371"/>
        <end position="393"/>
    </location>
</feature>
<dbReference type="Gene3D" id="3.30.70.1440">
    <property type="entry name" value="Multidrug efflux transporter AcrB pore domain"/>
    <property type="match status" value="1"/>
</dbReference>
<dbReference type="RefSeq" id="WP_284281206.1">
    <property type="nucleotide sequence ID" value="NZ_BSOJ01000015.1"/>
</dbReference>
<keyword evidence="1" id="KW-1133">Transmembrane helix</keyword>
<reference evidence="3" key="1">
    <citation type="journal article" date="2019" name="Int. J. Syst. Evol. Microbiol.">
        <title>The Global Catalogue of Microorganisms (GCM) 10K type strain sequencing project: providing services to taxonomists for standard genome sequencing and annotation.</title>
        <authorList>
            <consortium name="The Broad Institute Genomics Platform"/>
            <consortium name="The Broad Institute Genome Sequencing Center for Infectious Disease"/>
            <person name="Wu L."/>
            <person name="Ma J."/>
        </authorList>
    </citation>
    <scope>NUCLEOTIDE SEQUENCE [LARGE SCALE GENOMIC DNA]</scope>
    <source>
        <strain evidence="3">NBRC 105857</strain>
    </source>
</reference>
<keyword evidence="3" id="KW-1185">Reference proteome</keyword>
<organism evidence="2 3">
    <name type="scientific">Limnobacter litoralis</name>
    <dbReference type="NCBI Taxonomy" id="481366"/>
    <lineage>
        <taxon>Bacteria</taxon>
        <taxon>Pseudomonadati</taxon>
        <taxon>Pseudomonadota</taxon>
        <taxon>Betaproteobacteria</taxon>
        <taxon>Burkholderiales</taxon>
        <taxon>Burkholderiaceae</taxon>
        <taxon>Limnobacter</taxon>
    </lineage>
</organism>
<dbReference type="Proteomes" id="UP001156664">
    <property type="component" value="Unassembled WGS sequence"/>
</dbReference>
<accession>A0ABQ5YUZ1</accession>
<proteinExistence type="predicted"/>
<dbReference type="Gene3D" id="3.30.70.1320">
    <property type="entry name" value="Multidrug efflux transporter AcrB pore domain like"/>
    <property type="match status" value="1"/>
</dbReference>
<dbReference type="PRINTS" id="PR00702">
    <property type="entry name" value="ACRIFLAVINRP"/>
</dbReference>
<name>A0ABQ5YUZ1_9BURK</name>
<feature type="transmembrane region" description="Helical" evidence="1">
    <location>
        <begin position="536"/>
        <end position="556"/>
    </location>
</feature>
<evidence type="ECO:0000313" key="2">
    <source>
        <dbReference type="EMBL" id="GLR26584.1"/>
    </source>
</evidence>
<feature type="transmembrane region" description="Helical" evidence="1">
    <location>
        <begin position="869"/>
        <end position="888"/>
    </location>
</feature>
<dbReference type="Pfam" id="PF00873">
    <property type="entry name" value="ACR_tran"/>
    <property type="match status" value="1"/>
</dbReference>
<dbReference type="Gene3D" id="1.20.1640.10">
    <property type="entry name" value="Multidrug efflux transporter AcrB transmembrane domain"/>
    <property type="match status" value="2"/>
</dbReference>
<feature type="transmembrane region" description="Helical" evidence="1">
    <location>
        <begin position="399"/>
        <end position="423"/>
    </location>
</feature>
<dbReference type="InterPro" id="IPR027463">
    <property type="entry name" value="AcrB_DN_DC_subdom"/>
</dbReference>
<dbReference type="Gene3D" id="3.30.2090.10">
    <property type="entry name" value="Multidrug efflux transporter AcrB TolC docking domain, DN and DC subdomains"/>
    <property type="match status" value="2"/>
</dbReference>
<keyword evidence="1" id="KW-0472">Membrane</keyword>
<dbReference type="PANTHER" id="PTHR32063:SF18">
    <property type="entry name" value="CATION EFFLUX SYSTEM PROTEIN"/>
    <property type="match status" value="1"/>
</dbReference>
<feature type="transmembrane region" description="Helical" evidence="1">
    <location>
        <begin position="921"/>
        <end position="942"/>
    </location>
</feature>
<dbReference type="SUPFAM" id="SSF82714">
    <property type="entry name" value="Multidrug efflux transporter AcrB TolC docking domain, DN and DC subdomains"/>
    <property type="match status" value="2"/>
</dbReference>
<sequence>MTKKINLSRWALHNQPLIRYLLAVFLFAGVAAFFALGQEEDPPFVFRGMVVKALWPGATAMQMAQQVADPIEKVLQELPYADKIRSYSKPGETVIFLQLKDSAPPKQVPDIWYTTRKRVGDMAATLPQGVRGPLFNDEFGDTFGVMLAFSSDGFSYAELKSFVDEARQYLLQVPDVAKVQLIGVQPEKVFIDISHRKLAELGISAQNLIAQINSQNAVAPQGVVSLDHEKIWARVQGQFNSIDDLRSTPIRANGNTIRLGDIANIHRGYEDPPVSKMRFNGHEVIGVGISMVNGGDIIALGKNLEKVEQKILQTLPAGIEMSRVADQPKSVASSVGEFVKVLIEAIVIVLGVSFVSLGLHTKPFRVDVRPGLVVALTIPLVLATTFLGMKFFGINLHKISLGALIIALGLLVDDAIIAVEMMVRKLEEGYSRFEAATFAYESTAMPMLTGTLITATGFLPIALAKSAAGEYTFSIFAVTALALLLSWLVAVVFVPYLGYLILKKPPAAQAGHHEVFDTPFYQGFRKWVAWCVNHRWLTIGVTLLAFLGGGYSFKFIEQQFFPDSNRLEIMVDLWLPEGSAYHETEAQAIKLEHWLAKQPEVQGYAAFVGDGAPRFYLSLDQKFAQSNLAEFIVTPHSFEDREHLRKKLESVLASQFPDVRGRVNLLPNGPPVTYPVQFVVKGPDPRVVRGVADQVKKAVASSAYTRATHDNWNENVKVLKLNIDQARARALGVSSESIAQASQVVLSGAPIGQYRENNKLIDIELRNLPGERSSLSELTNANVPTASGAYIPLSQVGKVTIGFEPGVIWRENGEFAVSVQADVVPGVQGTTVALALDKALQPMRQALPLGVSVNLDGLASDSGKAQESILANVPLMLFIVLTLLMLQLKSFGRTLLVYFTGPLGIIGAAIALILTGRPFGFVAQLGVIALFGMIIRNSVILVDQIEQDRLAGVDPFEAIVGSVIRRARPILLTAAAAVLAMIPLMRSQFWGPMAVAIMGGLIVATLLTLFFLPALYAAAYRIQEKSPAQDLSRP</sequence>
<protein>
    <submittedName>
        <fullName evidence="2">Drug-resistance cell envelope-like protein</fullName>
    </submittedName>
</protein>
<keyword evidence="1" id="KW-0812">Transmembrane</keyword>
<dbReference type="InterPro" id="IPR001036">
    <property type="entry name" value="Acrflvin-R"/>
</dbReference>
<feature type="transmembrane region" description="Helical" evidence="1">
    <location>
        <begin position="444"/>
        <end position="463"/>
    </location>
</feature>
<feature type="transmembrane region" description="Helical" evidence="1">
    <location>
        <begin position="338"/>
        <end position="359"/>
    </location>
</feature>
<comment type="caution">
    <text evidence="2">The sequence shown here is derived from an EMBL/GenBank/DDBJ whole genome shotgun (WGS) entry which is preliminary data.</text>
</comment>
<dbReference type="SUPFAM" id="SSF82693">
    <property type="entry name" value="Multidrug efflux transporter AcrB pore domain, PN1, PN2, PC1 and PC2 subdomains"/>
    <property type="match status" value="3"/>
</dbReference>
<dbReference type="PANTHER" id="PTHR32063">
    <property type="match status" value="1"/>
</dbReference>